<organism evidence="1 2">
    <name type="scientific">Tetranychus urticae</name>
    <name type="common">Two-spotted spider mite</name>
    <dbReference type="NCBI Taxonomy" id="32264"/>
    <lineage>
        <taxon>Eukaryota</taxon>
        <taxon>Metazoa</taxon>
        <taxon>Ecdysozoa</taxon>
        <taxon>Arthropoda</taxon>
        <taxon>Chelicerata</taxon>
        <taxon>Arachnida</taxon>
        <taxon>Acari</taxon>
        <taxon>Acariformes</taxon>
        <taxon>Trombidiformes</taxon>
        <taxon>Prostigmata</taxon>
        <taxon>Eleutherengona</taxon>
        <taxon>Raphignathae</taxon>
        <taxon>Tetranychoidea</taxon>
        <taxon>Tetranychidae</taxon>
        <taxon>Tetranychus</taxon>
    </lineage>
</organism>
<proteinExistence type="predicted"/>
<dbReference type="EnsemblMetazoa" id="tetur18g02220.1">
    <property type="protein sequence ID" value="tetur18g02220.1"/>
    <property type="gene ID" value="tetur18g02220"/>
</dbReference>
<keyword evidence="2" id="KW-1185">Reference proteome</keyword>
<dbReference type="Proteomes" id="UP000015104">
    <property type="component" value="Unassembled WGS sequence"/>
</dbReference>
<name>T1KR45_TETUR</name>
<evidence type="ECO:0000313" key="2">
    <source>
        <dbReference type="Proteomes" id="UP000015104"/>
    </source>
</evidence>
<sequence length="34" mass="3913">MDLLSSPNKFQLFGMNQIEFYLVGYLCGLIDDLN</sequence>
<dbReference type="HOGENOM" id="CLU_3377669_0_0_1"/>
<protein>
    <submittedName>
        <fullName evidence="1">Uncharacterized protein</fullName>
    </submittedName>
</protein>
<accession>T1KR45</accession>
<dbReference type="EMBL" id="CAEY01000383">
    <property type="status" value="NOT_ANNOTATED_CDS"/>
    <property type="molecule type" value="Genomic_DNA"/>
</dbReference>
<reference evidence="1" key="2">
    <citation type="submission" date="2015-06" db="UniProtKB">
        <authorList>
            <consortium name="EnsemblMetazoa"/>
        </authorList>
    </citation>
    <scope>IDENTIFICATION</scope>
</reference>
<reference evidence="2" key="1">
    <citation type="submission" date="2011-08" db="EMBL/GenBank/DDBJ databases">
        <authorList>
            <person name="Rombauts S."/>
        </authorList>
    </citation>
    <scope>NUCLEOTIDE SEQUENCE</scope>
    <source>
        <strain evidence="2">London</strain>
    </source>
</reference>
<dbReference type="AlphaFoldDB" id="T1KR45"/>
<evidence type="ECO:0000313" key="1">
    <source>
        <dbReference type="EnsemblMetazoa" id="tetur18g02220.1"/>
    </source>
</evidence>